<dbReference type="GO" id="GO:0008168">
    <property type="term" value="F:methyltransferase activity"/>
    <property type="evidence" value="ECO:0007669"/>
    <property type="project" value="UniProtKB-KW"/>
</dbReference>
<accession>A0A0G0IKI6</accession>
<protein>
    <submittedName>
        <fullName evidence="7">Ribosomal RNA small subunit methyltransferase I</fullName>
    </submittedName>
</protein>
<organism evidence="7 8">
    <name type="scientific">Candidatus Roizmanbacteria bacterium GW2011_GWC2_37_13</name>
    <dbReference type="NCBI Taxonomy" id="1618486"/>
    <lineage>
        <taxon>Bacteria</taxon>
        <taxon>Candidatus Roizmaniibacteriota</taxon>
    </lineage>
</organism>
<evidence type="ECO:0000313" key="8">
    <source>
        <dbReference type="Proteomes" id="UP000034917"/>
    </source>
</evidence>
<keyword evidence="4 7" id="KW-0808">Transferase</keyword>
<evidence type="ECO:0000256" key="2">
    <source>
        <dbReference type="ARBA" id="ARBA00022552"/>
    </source>
</evidence>
<sequence>MLYIVSTPIGNLDDLSIRQAKTLISSDIILAEDTRSAAILLKACAANFKFQITNFKLISYYKEKEFEKLPEVIEYLKEGKNVSLICESGTPLISDPGYLLVKTCIKKNIPFTVIPGPSAVISSMVLSGFDPSKFMFLGFLPKRENEKLKLFKKLLSIKEIFPEMSFVFYESPKRINETLHYINKMGWNPDVVICREITKKFEEVIRGKAEDLMNKQYKGEITIIVK</sequence>
<dbReference type="PIRSF" id="PIRSF005917">
    <property type="entry name" value="MTase_YraL"/>
    <property type="match status" value="1"/>
</dbReference>
<keyword evidence="3 7" id="KW-0489">Methyltransferase</keyword>
<dbReference type="SUPFAM" id="SSF53790">
    <property type="entry name" value="Tetrapyrrole methylase"/>
    <property type="match status" value="1"/>
</dbReference>
<dbReference type="InterPro" id="IPR014776">
    <property type="entry name" value="4pyrrole_Mease_sub2"/>
</dbReference>
<gene>
    <name evidence="7" type="ORF">US40_C0014G0009</name>
</gene>
<dbReference type="PANTHER" id="PTHR46111">
    <property type="entry name" value="RIBOSOMAL RNA SMALL SUBUNIT METHYLTRANSFERASE I"/>
    <property type="match status" value="1"/>
</dbReference>
<evidence type="ECO:0000259" key="6">
    <source>
        <dbReference type="Pfam" id="PF00590"/>
    </source>
</evidence>
<dbReference type="InterPro" id="IPR008189">
    <property type="entry name" value="rRNA_ssu_MeTfrase_I"/>
</dbReference>
<evidence type="ECO:0000256" key="3">
    <source>
        <dbReference type="ARBA" id="ARBA00022603"/>
    </source>
</evidence>
<dbReference type="EMBL" id="LBSV01000014">
    <property type="protein sequence ID" value="KKQ24724.1"/>
    <property type="molecule type" value="Genomic_DNA"/>
</dbReference>
<dbReference type="Proteomes" id="UP000034917">
    <property type="component" value="Unassembled WGS sequence"/>
</dbReference>
<dbReference type="NCBIfam" id="TIGR00096">
    <property type="entry name" value="16S rRNA (cytidine(1402)-2'-O)-methyltransferase"/>
    <property type="match status" value="1"/>
</dbReference>
<dbReference type="InterPro" id="IPR014777">
    <property type="entry name" value="4pyrrole_Mease_sub1"/>
</dbReference>
<dbReference type="Pfam" id="PF00590">
    <property type="entry name" value="TP_methylase"/>
    <property type="match status" value="1"/>
</dbReference>
<evidence type="ECO:0000313" key="7">
    <source>
        <dbReference type="EMBL" id="KKQ24724.1"/>
    </source>
</evidence>
<dbReference type="PATRIC" id="fig|1618486.3.peg.911"/>
<evidence type="ECO:0000256" key="5">
    <source>
        <dbReference type="ARBA" id="ARBA00022691"/>
    </source>
</evidence>
<dbReference type="InterPro" id="IPR035996">
    <property type="entry name" value="4pyrrol_Methylase_sf"/>
</dbReference>
<dbReference type="Gene3D" id="3.40.1010.10">
    <property type="entry name" value="Cobalt-precorrin-4 Transmethylase, Domain 1"/>
    <property type="match status" value="1"/>
</dbReference>
<keyword evidence="2" id="KW-0698">rRNA processing</keyword>
<dbReference type="Gene3D" id="3.30.950.10">
    <property type="entry name" value="Methyltransferase, Cobalt-precorrin-4 Transmethylase, Domain 2"/>
    <property type="match status" value="1"/>
</dbReference>
<reference evidence="7 8" key="1">
    <citation type="journal article" date="2015" name="Nature">
        <title>rRNA introns, odd ribosomes, and small enigmatic genomes across a large radiation of phyla.</title>
        <authorList>
            <person name="Brown C.T."/>
            <person name="Hug L.A."/>
            <person name="Thomas B.C."/>
            <person name="Sharon I."/>
            <person name="Castelle C.J."/>
            <person name="Singh A."/>
            <person name="Wilkins M.J."/>
            <person name="Williams K.H."/>
            <person name="Banfield J.F."/>
        </authorList>
    </citation>
    <scope>NUCLEOTIDE SEQUENCE [LARGE SCALE GENOMIC DNA]</scope>
</reference>
<dbReference type="PANTHER" id="PTHR46111:SF1">
    <property type="entry name" value="RIBOSOMAL RNA SMALL SUBUNIT METHYLTRANSFERASE I"/>
    <property type="match status" value="1"/>
</dbReference>
<dbReference type="AlphaFoldDB" id="A0A0G0IKI6"/>
<comment type="caution">
    <text evidence="7">The sequence shown here is derived from an EMBL/GenBank/DDBJ whole genome shotgun (WGS) entry which is preliminary data.</text>
</comment>
<dbReference type="CDD" id="cd11648">
    <property type="entry name" value="RsmI"/>
    <property type="match status" value="1"/>
</dbReference>
<keyword evidence="1" id="KW-0963">Cytoplasm</keyword>
<dbReference type="GO" id="GO:0032259">
    <property type="term" value="P:methylation"/>
    <property type="evidence" value="ECO:0007669"/>
    <property type="project" value="UniProtKB-KW"/>
</dbReference>
<dbReference type="GO" id="GO:0006364">
    <property type="term" value="P:rRNA processing"/>
    <property type="evidence" value="ECO:0007669"/>
    <property type="project" value="UniProtKB-KW"/>
</dbReference>
<proteinExistence type="predicted"/>
<evidence type="ECO:0000256" key="4">
    <source>
        <dbReference type="ARBA" id="ARBA00022679"/>
    </source>
</evidence>
<keyword evidence="5" id="KW-0949">S-adenosyl-L-methionine</keyword>
<evidence type="ECO:0000256" key="1">
    <source>
        <dbReference type="ARBA" id="ARBA00022490"/>
    </source>
</evidence>
<dbReference type="InterPro" id="IPR000878">
    <property type="entry name" value="4pyrrol_Mease"/>
</dbReference>
<feature type="domain" description="Tetrapyrrole methylase" evidence="6">
    <location>
        <begin position="1"/>
        <end position="212"/>
    </location>
</feature>
<name>A0A0G0IKI6_9BACT</name>